<evidence type="ECO:0000313" key="2">
    <source>
        <dbReference type="EMBL" id="THT98743.1"/>
    </source>
</evidence>
<protein>
    <submittedName>
        <fullName evidence="2">Uncharacterized protein</fullName>
    </submittedName>
</protein>
<dbReference type="RefSeq" id="WP_136574350.1">
    <property type="nucleotide sequence ID" value="NZ_STFG01000018.1"/>
</dbReference>
<organism evidence="2 3">
    <name type="scientific">Lampropedia puyangensis</name>
    <dbReference type="NCBI Taxonomy" id="1330072"/>
    <lineage>
        <taxon>Bacteria</taxon>
        <taxon>Pseudomonadati</taxon>
        <taxon>Pseudomonadota</taxon>
        <taxon>Betaproteobacteria</taxon>
        <taxon>Burkholderiales</taxon>
        <taxon>Comamonadaceae</taxon>
        <taxon>Lampropedia</taxon>
    </lineage>
</organism>
<keyword evidence="1" id="KW-0175">Coiled coil</keyword>
<proteinExistence type="predicted"/>
<name>A0A4S8EYJ6_9BURK</name>
<evidence type="ECO:0000313" key="3">
    <source>
        <dbReference type="Proteomes" id="UP000308917"/>
    </source>
</evidence>
<sequence>MTVERNGELSAAQAKLDRILQLQQAIEQASEQVHMAETVQPQEQKVMLRILAQRRRWSQREAQRHWNREERNAVTSGFSVGARERSAQNRSLHQGELAQALPLVGEVQAFAFKHPVAVGLALGVSLVVGPKRIFKTALWMAPLMWRGWSMAQRMRGTLGERR</sequence>
<dbReference type="Proteomes" id="UP000308917">
    <property type="component" value="Unassembled WGS sequence"/>
</dbReference>
<keyword evidence="3" id="KW-1185">Reference proteome</keyword>
<dbReference type="AlphaFoldDB" id="A0A4S8EYJ6"/>
<accession>A0A4S8EYJ6</accession>
<gene>
    <name evidence="2" type="ORF">E9531_13785</name>
</gene>
<evidence type="ECO:0000256" key="1">
    <source>
        <dbReference type="SAM" id="Coils"/>
    </source>
</evidence>
<dbReference type="EMBL" id="STFG01000018">
    <property type="protein sequence ID" value="THT98743.1"/>
    <property type="molecule type" value="Genomic_DNA"/>
</dbReference>
<reference evidence="2 3" key="1">
    <citation type="journal article" date="2015" name="Antonie Van Leeuwenhoek">
        <title>Lampropedia puyangensis sp. nov., isolated from symptomatic bark of Populus ? euramericana canker and emended description of Lampropedia hyalina (Ehrenberg 1832) Lee et al. 2004.</title>
        <authorList>
            <person name="Li Y."/>
            <person name="Wang T."/>
            <person name="Piao C.G."/>
            <person name="Wang L.F."/>
            <person name="Tian G.Z."/>
            <person name="Zhu T.H."/>
            <person name="Guo M.W."/>
        </authorList>
    </citation>
    <scope>NUCLEOTIDE SEQUENCE [LARGE SCALE GENOMIC DNA]</scope>
    <source>
        <strain evidence="2 3">2-bin</strain>
    </source>
</reference>
<comment type="caution">
    <text evidence="2">The sequence shown here is derived from an EMBL/GenBank/DDBJ whole genome shotgun (WGS) entry which is preliminary data.</text>
</comment>
<dbReference type="OrthoDB" id="9878746at2"/>
<feature type="coiled-coil region" evidence="1">
    <location>
        <begin position="12"/>
        <end position="39"/>
    </location>
</feature>